<dbReference type="RefSeq" id="WP_182611092.1">
    <property type="nucleotide sequence ID" value="NZ_BAAAQG010000010.1"/>
</dbReference>
<evidence type="ECO:0000313" key="3">
    <source>
        <dbReference type="Proteomes" id="UP001500383"/>
    </source>
</evidence>
<sequence>MADDRPDEGATSGDRTPSVDETHRRPPGATDAEVEAAGTATEALEYVERARGHLYDLHQLIGRADILYQQAADQLEAVGRTELAELIRTEMVGVNVLHGRWTFQMVEEFDDGFWTTAREVSKAVRDEVTDGRRHVYEAELKERNRSAGTTGHEATPRENL</sequence>
<accession>A0ABP4UYJ6</accession>
<proteinExistence type="predicted"/>
<organism evidence="2 3">
    <name type="scientific">Dietzia cercidiphylli</name>
    <dbReference type="NCBI Taxonomy" id="498199"/>
    <lineage>
        <taxon>Bacteria</taxon>
        <taxon>Bacillati</taxon>
        <taxon>Actinomycetota</taxon>
        <taxon>Actinomycetes</taxon>
        <taxon>Mycobacteriales</taxon>
        <taxon>Dietziaceae</taxon>
        <taxon>Dietzia</taxon>
    </lineage>
</organism>
<evidence type="ECO:0000313" key="2">
    <source>
        <dbReference type="EMBL" id="GAA1712036.1"/>
    </source>
</evidence>
<reference evidence="3" key="1">
    <citation type="journal article" date="2019" name="Int. J. Syst. Evol. Microbiol.">
        <title>The Global Catalogue of Microorganisms (GCM) 10K type strain sequencing project: providing services to taxonomists for standard genome sequencing and annotation.</title>
        <authorList>
            <consortium name="The Broad Institute Genomics Platform"/>
            <consortium name="The Broad Institute Genome Sequencing Center for Infectious Disease"/>
            <person name="Wu L."/>
            <person name="Ma J."/>
        </authorList>
    </citation>
    <scope>NUCLEOTIDE SEQUENCE [LARGE SCALE GENOMIC DNA]</scope>
    <source>
        <strain evidence="3">JCM 16002</strain>
    </source>
</reference>
<comment type="caution">
    <text evidence="2">The sequence shown here is derived from an EMBL/GenBank/DDBJ whole genome shotgun (WGS) entry which is preliminary data.</text>
</comment>
<evidence type="ECO:0000256" key="1">
    <source>
        <dbReference type="SAM" id="MobiDB-lite"/>
    </source>
</evidence>
<name>A0ABP4UYJ6_9ACTN</name>
<gene>
    <name evidence="2" type="ORF">GCM10009831_22160</name>
</gene>
<feature type="region of interest" description="Disordered" evidence="1">
    <location>
        <begin position="1"/>
        <end position="36"/>
    </location>
</feature>
<dbReference type="Proteomes" id="UP001500383">
    <property type="component" value="Unassembled WGS sequence"/>
</dbReference>
<protein>
    <submittedName>
        <fullName evidence="2">Uncharacterized protein</fullName>
    </submittedName>
</protein>
<feature type="region of interest" description="Disordered" evidence="1">
    <location>
        <begin position="139"/>
        <end position="160"/>
    </location>
</feature>
<keyword evidence="3" id="KW-1185">Reference proteome</keyword>
<dbReference type="EMBL" id="BAAAQG010000010">
    <property type="protein sequence ID" value="GAA1712036.1"/>
    <property type="molecule type" value="Genomic_DNA"/>
</dbReference>